<name>A0AAV9WKH7_9PEZI</name>
<evidence type="ECO:0000256" key="3">
    <source>
        <dbReference type="ARBA" id="ARBA00022840"/>
    </source>
</evidence>
<keyword evidence="2" id="KW-0547">Nucleotide-binding</keyword>
<dbReference type="Pfam" id="PF01812">
    <property type="entry name" value="5-FTHF_cyc-lig"/>
    <property type="match status" value="1"/>
</dbReference>
<keyword evidence="3" id="KW-0067">ATP-binding</keyword>
<comment type="similarity">
    <text evidence="1">Belongs to the 5-formyltetrahydrofolate cyclo-ligase family.</text>
</comment>
<dbReference type="SUPFAM" id="SSF100950">
    <property type="entry name" value="NagB/RpiA/CoA transferase-like"/>
    <property type="match status" value="1"/>
</dbReference>
<dbReference type="Gene3D" id="3.40.50.10420">
    <property type="entry name" value="NagB/RpiA/CoA transferase-like"/>
    <property type="match status" value="1"/>
</dbReference>
<evidence type="ECO:0000256" key="5">
    <source>
        <dbReference type="ARBA" id="ARBA00038966"/>
    </source>
</evidence>
<keyword evidence="7" id="KW-1185">Reference proteome</keyword>
<dbReference type="GO" id="GO:0005739">
    <property type="term" value="C:mitochondrion"/>
    <property type="evidence" value="ECO:0007669"/>
    <property type="project" value="TreeGrafter"/>
</dbReference>
<dbReference type="EC" id="6.3.3.2" evidence="5"/>
<dbReference type="GO" id="GO:0009396">
    <property type="term" value="P:folic acid-containing compound biosynthetic process"/>
    <property type="evidence" value="ECO:0007669"/>
    <property type="project" value="TreeGrafter"/>
</dbReference>
<dbReference type="PANTHER" id="PTHR23407:SF1">
    <property type="entry name" value="5-FORMYLTETRAHYDROFOLATE CYCLO-LIGASE"/>
    <property type="match status" value="1"/>
</dbReference>
<dbReference type="Proteomes" id="UP001370758">
    <property type="component" value="Unassembled WGS sequence"/>
</dbReference>
<dbReference type="GO" id="GO:0005524">
    <property type="term" value="F:ATP binding"/>
    <property type="evidence" value="ECO:0007669"/>
    <property type="project" value="UniProtKB-KW"/>
</dbReference>
<reference evidence="6 7" key="1">
    <citation type="submission" date="2023-08" db="EMBL/GenBank/DDBJ databases">
        <authorList>
            <person name="Palmer J.M."/>
        </authorList>
    </citation>
    <scope>NUCLEOTIDE SEQUENCE [LARGE SCALE GENOMIC DNA]</scope>
    <source>
        <strain evidence="6 7">TWF481</strain>
    </source>
</reference>
<dbReference type="FunFam" id="3.40.50.10420:FF:000007">
    <property type="entry name" value="5-formyltetrahydrofolate cyclo-ligase"/>
    <property type="match status" value="1"/>
</dbReference>
<dbReference type="GO" id="GO:0035999">
    <property type="term" value="P:tetrahydrofolate interconversion"/>
    <property type="evidence" value="ECO:0007669"/>
    <property type="project" value="TreeGrafter"/>
</dbReference>
<dbReference type="PANTHER" id="PTHR23407">
    <property type="entry name" value="ATPASE INHIBITOR/5-FORMYLTETRAHYDROFOLATE CYCLO-LIGASE"/>
    <property type="match status" value="1"/>
</dbReference>
<dbReference type="AlphaFoldDB" id="A0AAV9WKH7"/>
<organism evidence="6 7">
    <name type="scientific">Arthrobotrys musiformis</name>
    <dbReference type="NCBI Taxonomy" id="47236"/>
    <lineage>
        <taxon>Eukaryota</taxon>
        <taxon>Fungi</taxon>
        <taxon>Dikarya</taxon>
        <taxon>Ascomycota</taxon>
        <taxon>Pezizomycotina</taxon>
        <taxon>Orbiliomycetes</taxon>
        <taxon>Orbiliales</taxon>
        <taxon>Orbiliaceae</taxon>
        <taxon>Arthrobotrys</taxon>
    </lineage>
</organism>
<dbReference type="InterPro" id="IPR024185">
    <property type="entry name" value="FTHF_cligase-like_sf"/>
</dbReference>
<evidence type="ECO:0000256" key="1">
    <source>
        <dbReference type="ARBA" id="ARBA00010638"/>
    </source>
</evidence>
<gene>
    <name evidence="6" type="ORF">TWF481_004628</name>
</gene>
<accession>A0AAV9WKH7</accession>
<dbReference type="NCBIfam" id="TIGR02727">
    <property type="entry name" value="MTHFS_bact"/>
    <property type="match status" value="1"/>
</dbReference>
<comment type="caution">
    <text evidence="6">The sequence shown here is derived from an EMBL/GenBank/DDBJ whole genome shotgun (WGS) entry which is preliminary data.</text>
</comment>
<protein>
    <recommendedName>
        <fullName evidence="5">5-formyltetrahydrofolate cyclo-ligase</fullName>
        <ecNumber evidence="5">6.3.3.2</ecNumber>
    </recommendedName>
</protein>
<sequence length="336" mass="37997">MVPVEFPYTLAWIVNVPQDREEDLGGLLRLHRGLESHQAEILPRHSRTENVLQPPRTLVDAKDSRYFCQVPSIKYKFPAWLTFTGSYEFEFNAMAVSPLTSTIIRRMSTNETLRNAKRELRAAVAKRLDALDAESVREQSRTVVSLLTGLPEYQQARRVSIYLSMPAGEIDTTAIVQDALEQGKRVFIPFTHKAMPAPTPGEDQKPSVMDMVSLESLEDYQGLKRNNWGIPTPTKKSLETRKNCMDEIKTGNPGLDLIVMPGVAFDGECRRLGHGKGYYDYFLRRYSERTDGKVPFTVGVALKDQFLVPPESVPVGDKDWPLDTIIVGDGKVIRRR</sequence>
<evidence type="ECO:0000256" key="2">
    <source>
        <dbReference type="ARBA" id="ARBA00022741"/>
    </source>
</evidence>
<dbReference type="InterPro" id="IPR037171">
    <property type="entry name" value="NagB/RpiA_transferase-like"/>
</dbReference>
<dbReference type="EMBL" id="JAVHJL010000002">
    <property type="protein sequence ID" value="KAK6509900.1"/>
    <property type="molecule type" value="Genomic_DNA"/>
</dbReference>
<evidence type="ECO:0000313" key="6">
    <source>
        <dbReference type="EMBL" id="KAK6509900.1"/>
    </source>
</evidence>
<evidence type="ECO:0000256" key="4">
    <source>
        <dbReference type="ARBA" id="ARBA00036539"/>
    </source>
</evidence>
<proteinExistence type="inferred from homology"/>
<dbReference type="InterPro" id="IPR002698">
    <property type="entry name" value="FTHF_cligase"/>
</dbReference>
<dbReference type="GO" id="GO:0030272">
    <property type="term" value="F:5-formyltetrahydrofolate cyclo-ligase activity"/>
    <property type="evidence" value="ECO:0007669"/>
    <property type="project" value="UniProtKB-EC"/>
</dbReference>
<evidence type="ECO:0000313" key="7">
    <source>
        <dbReference type="Proteomes" id="UP001370758"/>
    </source>
</evidence>
<comment type="catalytic activity">
    <reaction evidence="4">
        <text>(6S)-5-formyl-5,6,7,8-tetrahydrofolate + ATP = (6R)-5,10-methenyltetrahydrofolate + ADP + phosphate</text>
        <dbReference type="Rhea" id="RHEA:10488"/>
        <dbReference type="ChEBI" id="CHEBI:30616"/>
        <dbReference type="ChEBI" id="CHEBI:43474"/>
        <dbReference type="ChEBI" id="CHEBI:57455"/>
        <dbReference type="ChEBI" id="CHEBI:57457"/>
        <dbReference type="ChEBI" id="CHEBI:456216"/>
        <dbReference type="EC" id="6.3.3.2"/>
    </reaction>
</comment>